<dbReference type="AlphaFoldDB" id="A0A1H5K5L2"/>
<gene>
    <name evidence="2" type="ORF">SAMN04488561_1904</name>
</gene>
<dbReference type="Proteomes" id="UP000181980">
    <property type="component" value="Unassembled WGS sequence"/>
</dbReference>
<name>A0A1H5K5L2_9ACTN</name>
<dbReference type="EMBL" id="FNUC01000003">
    <property type="protein sequence ID" value="SEE60025.1"/>
    <property type="molecule type" value="Genomic_DNA"/>
</dbReference>
<dbReference type="OrthoDB" id="8441532at2"/>
<evidence type="ECO:0000313" key="2">
    <source>
        <dbReference type="EMBL" id="SEE60025.1"/>
    </source>
</evidence>
<evidence type="ECO:0000313" key="3">
    <source>
        <dbReference type="Proteomes" id="UP000181980"/>
    </source>
</evidence>
<proteinExistence type="predicted"/>
<feature type="region of interest" description="Disordered" evidence="1">
    <location>
        <begin position="481"/>
        <end position="532"/>
    </location>
</feature>
<evidence type="ECO:0008006" key="4">
    <source>
        <dbReference type="Google" id="ProtNLM"/>
    </source>
</evidence>
<feature type="compositionally biased region" description="Gly residues" evidence="1">
    <location>
        <begin position="502"/>
        <end position="526"/>
    </location>
</feature>
<accession>A0A1H5K5L2</accession>
<dbReference type="RefSeq" id="WP_069115464.1">
    <property type="nucleotide sequence ID" value="NZ_FNUC01000003.1"/>
</dbReference>
<keyword evidence="3" id="KW-1185">Reference proteome</keyword>
<reference evidence="3" key="1">
    <citation type="submission" date="2016-10" db="EMBL/GenBank/DDBJ databases">
        <authorList>
            <person name="Varghese N."/>
            <person name="Submissions S."/>
        </authorList>
    </citation>
    <scope>NUCLEOTIDE SEQUENCE [LARGE SCALE GENOMIC DNA]</scope>
    <source>
        <strain evidence="3">DSM 45237</strain>
    </source>
</reference>
<organism evidence="2 3">
    <name type="scientific">Jiangella alba</name>
    <dbReference type="NCBI Taxonomy" id="561176"/>
    <lineage>
        <taxon>Bacteria</taxon>
        <taxon>Bacillati</taxon>
        <taxon>Actinomycetota</taxon>
        <taxon>Actinomycetes</taxon>
        <taxon>Jiangellales</taxon>
        <taxon>Jiangellaceae</taxon>
        <taxon>Jiangella</taxon>
    </lineage>
</organism>
<evidence type="ECO:0000256" key="1">
    <source>
        <dbReference type="SAM" id="MobiDB-lite"/>
    </source>
</evidence>
<protein>
    <recommendedName>
        <fullName evidence="4">Histidine kinase-, DNA gyrase B-, and HSP90-like ATPase</fullName>
    </recommendedName>
</protein>
<sequence length="772" mass="84534">MSNDKTLADLLWSASTADDIEQILNMVIGASGLTVIPVGRPNNIGTIRMASDPGLALIERLTNGIDSLLELAVLLHPDAAPKTPQEAAKLLGVPAGGIQEMTETERRALAERLIISMHESNNKRRPSVRVDDRGVGQHPSMFWKTLLSLNESNKVGMPYTMGTYGQGGSVTFGFSRYTLILSRRHPDLLEEGQEDLVGWTVVYEEQTDPSKNILPRYVWVVQEDGTPFTLPASLFPDFPHGARITHVEYDVQNLQGPFTTQLWQFLHAALFEPVLPFIVTGDRSNDVKKKDGTPDTRVVIGNATRLVNIASAKGDLQLGAYDSHTIDLGTEYGAVTVDWWALVRPEGSTSKSDPAASYVDANSAVSLTLHGQRQDTERRTWIKDRAKLPFLFKNMVVHINANGLLPLGRRELFASTRERATESELRKLIYERVGELIRSNEDLRALNRKEKERLLKRSTAATNEKIRKRLGQFIKSKLAGTAKPAGSGKGSGTGPSSDKGTFAGGGTDKSKSGGGGSKGGTGGGGRNIDDAHLPHVPTEIVFESKQVRIAQGRGAYVWVDIDAKNGYLPANDEDLTTRIEGAEGHGLFLSSRSKLLGGKSRWSFLATEDTSIGEYKLHVELMTANGELTASLPIQVVAPPKEPAQPKGGADEETGPDVRWIIKDEWPDGFDAQTVGRVDQDDESTIIWVNRDYDLLAKALASSTLTADQIEVRADRYQFPVACGLWLQHHEVTKMETPPEESYQRRELHRLAEAVLVAMDPDVELAATDGEG</sequence>